<keyword evidence="7" id="KW-0804">Transcription</keyword>
<dbReference type="InterPro" id="IPR004333">
    <property type="entry name" value="SBP_dom"/>
</dbReference>
<keyword evidence="8" id="KW-0539">Nucleus</keyword>
<comment type="caution">
    <text evidence="12">The sequence shown here is derived from an EMBL/GenBank/DDBJ whole genome shotgun (WGS) entry which is preliminary data.</text>
</comment>
<keyword evidence="2" id="KW-0479">Metal-binding</keyword>
<feature type="compositionally biased region" description="Low complexity" evidence="10">
    <location>
        <begin position="65"/>
        <end position="78"/>
    </location>
</feature>
<dbReference type="Pfam" id="PF03110">
    <property type="entry name" value="SBP"/>
    <property type="match status" value="1"/>
</dbReference>
<dbReference type="GO" id="GO:0008270">
    <property type="term" value="F:zinc ion binding"/>
    <property type="evidence" value="ECO:0007669"/>
    <property type="project" value="UniProtKB-KW"/>
</dbReference>
<dbReference type="PANTHER" id="PTHR31251:SF226">
    <property type="entry name" value="SQUAMOSA PROMOTER-BINDING-LIKE PROTEIN 6"/>
    <property type="match status" value="1"/>
</dbReference>
<evidence type="ECO:0000256" key="9">
    <source>
        <dbReference type="PROSITE-ProRule" id="PRU00470"/>
    </source>
</evidence>
<comment type="subcellular location">
    <subcellularLocation>
        <location evidence="1">Nucleus</location>
    </subcellularLocation>
</comment>
<reference evidence="13" key="1">
    <citation type="journal article" date="2020" name="Nat. Commun.">
        <title>Genome sequence of the cluster root forming white lupin.</title>
        <authorList>
            <person name="Hufnagel B."/>
            <person name="Marques A."/>
            <person name="Soriano A."/>
            <person name="Marques L."/>
            <person name="Divol F."/>
            <person name="Doumas P."/>
            <person name="Sallet E."/>
            <person name="Mancinotti D."/>
            <person name="Carrere S."/>
            <person name="Marande W."/>
            <person name="Arribat S."/>
            <person name="Keller J."/>
            <person name="Huneau C."/>
            <person name="Blein T."/>
            <person name="Aime D."/>
            <person name="Laguerre M."/>
            <person name="Taylor J."/>
            <person name="Schubert V."/>
            <person name="Nelson M."/>
            <person name="Geu-Flores F."/>
            <person name="Crespi M."/>
            <person name="Gallardo-Guerrero K."/>
            <person name="Delaux P.-M."/>
            <person name="Salse J."/>
            <person name="Berges H."/>
            <person name="Guyot R."/>
            <person name="Gouzy J."/>
            <person name="Peret B."/>
        </authorList>
    </citation>
    <scope>NUCLEOTIDE SEQUENCE [LARGE SCALE GENOMIC DNA]</scope>
    <source>
        <strain evidence="13">cv. Amiga</strain>
    </source>
</reference>
<keyword evidence="6" id="KW-0238">DNA-binding</keyword>
<accession>A0A6A4PN60</accession>
<evidence type="ECO:0000256" key="6">
    <source>
        <dbReference type="ARBA" id="ARBA00023125"/>
    </source>
</evidence>
<evidence type="ECO:0000256" key="7">
    <source>
        <dbReference type="ARBA" id="ARBA00023163"/>
    </source>
</evidence>
<dbReference type="PANTHER" id="PTHR31251">
    <property type="entry name" value="SQUAMOSA PROMOTER-BINDING-LIKE PROTEIN 4"/>
    <property type="match status" value="1"/>
</dbReference>
<evidence type="ECO:0000256" key="10">
    <source>
        <dbReference type="SAM" id="MobiDB-lite"/>
    </source>
</evidence>
<protein>
    <submittedName>
        <fullName evidence="12">Putative transcription factor SBP family</fullName>
    </submittedName>
</protein>
<dbReference type="GO" id="GO:0003677">
    <property type="term" value="F:DNA binding"/>
    <property type="evidence" value="ECO:0007669"/>
    <property type="project" value="UniProtKB-KW"/>
</dbReference>
<keyword evidence="13" id="KW-1185">Reference proteome</keyword>
<feature type="compositionally biased region" description="Low complexity" evidence="10">
    <location>
        <begin position="140"/>
        <end position="156"/>
    </location>
</feature>
<feature type="region of interest" description="Disordered" evidence="10">
    <location>
        <begin position="65"/>
        <end position="100"/>
    </location>
</feature>
<feature type="region of interest" description="Disordered" evidence="10">
    <location>
        <begin position="137"/>
        <end position="164"/>
    </location>
</feature>
<dbReference type="GO" id="GO:0005634">
    <property type="term" value="C:nucleus"/>
    <property type="evidence" value="ECO:0007669"/>
    <property type="project" value="UniProtKB-SubCell"/>
</dbReference>
<evidence type="ECO:0000256" key="2">
    <source>
        <dbReference type="ARBA" id="ARBA00022723"/>
    </source>
</evidence>
<dbReference type="PROSITE" id="PS51141">
    <property type="entry name" value="ZF_SBP"/>
    <property type="match status" value="1"/>
</dbReference>
<dbReference type="InterPro" id="IPR044817">
    <property type="entry name" value="SBP-like"/>
</dbReference>
<dbReference type="SUPFAM" id="SSF103612">
    <property type="entry name" value="SBT domain"/>
    <property type="match status" value="1"/>
</dbReference>
<dbReference type="InterPro" id="IPR036893">
    <property type="entry name" value="SBP_sf"/>
</dbReference>
<keyword evidence="4" id="KW-0862">Zinc</keyword>
<feature type="compositionally biased region" description="Polar residues" evidence="10">
    <location>
        <begin position="83"/>
        <end position="94"/>
    </location>
</feature>
<dbReference type="OrthoDB" id="514967at2759"/>
<proteinExistence type="predicted"/>
<evidence type="ECO:0000256" key="1">
    <source>
        <dbReference type="ARBA" id="ARBA00004123"/>
    </source>
</evidence>
<evidence type="ECO:0000259" key="11">
    <source>
        <dbReference type="PROSITE" id="PS51141"/>
    </source>
</evidence>
<organism evidence="12 13">
    <name type="scientific">Lupinus albus</name>
    <name type="common">White lupine</name>
    <name type="synonym">Lupinus termis</name>
    <dbReference type="NCBI Taxonomy" id="3870"/>
    <lineage>
        <taxon>Eukaryota</taxon>
        <taxon>Viridiplantae</taxon>
        <taxon>Streptophyta</taxon>
        <taxon>Embryophyta</taxon>
        <taxon>Tracheophyta</taxon>
        <taxon>Spermatophyta</taxon>
        <taxon>Magnoliopsida</taxon>
        <taxon>eudicotyledons</taxon>
        <taxon>Gunneridae</taxon>
        <taxon>Pentapetalae</taxon>
        <taxon>rosids</taxon>
        <taxon>fabids</taxon>
        <taxon>Fabales</taxon>
        <taxon>Fabaceae</taxon>
        <taxon>Papilionoideae</taxon>
        <taxon>50 kb inversion clade</taxon>
        <taxon>genistoids sensu lato</taxon>
        <taxon>core genistoids</taxon>
        <taxon>Genisteae</taxon>
        <taxon>Lupinus</taxon>
    </lineage>
</organism>
<dbReference type="EMBL" id="WOCE01000012">
    <property type="protein sequence ID" value="KAE9603041.1"/>
    <property type="molecule type" value="Genomic_DNA"/>
</dbReference>
<evidence type="ECO:0000256" key="3">
    <source>
        <dbReference type="ARBA" id="ARBA00022771"/>
    </source>
</evidence>
<feature type="domain" description="SBP-type" evidence="11">
    <location>
        <begin position="168"/>
        <end position="245"/>
    </location>
</feature>
<dbReference type="Proteomes" id="UP000447434">
    <property type="component" value="Chromosome 12"/>
</dbReference>
<keyword evidence="5" id="KW-0805">Transcription regulation</keyword>
<evidence type="ECO:0000313" key="12">
    <source>
        <dbReference type="EMBL" id="KAE9603041.1"/>
    </source>
</evidence>
<evidence type="ECO:0000313" key="13">
    <source>
        <dbReference type="Proteomes" id="UP000447434"/>
    </source>
</evidence>
<dbReference type="AlphaFoldDB" id="A0A6A4PN60"/>
<evidence type="ECO:0000256" key="4">
    <source>
        <dbReference type="ARBA" id="ARBA00022833"/>
    </source>
</evidence>
<evidence type="ECO:0000256" key="5">
    <source>
        <dbReference type="ARBA" id="ARBA00023015"/>
    </source>
</evidence>
<dbReference type="FunFam" id="4.10.1100.10:FF:000001">
    <property type="entry name" value="Squamosa promoter-binding-like protein 14"/>
    <property type="match status" value="1"/>
</dbReference>
<sequence>MDWNAKSPSQWDWEQSLFLNAKATEISKSQPNWNGETNQEINVGLMDTSGGSGCSVSELIHASSSRSSISASNNSSSNRDSKTSMYTLESSFDDSSGKKDLSKVEIPHALEPSSVSGEPLLSLKLGKRLYFEDVYPGSNSKSPSLSEAPLSSLSTGKKGKSNGQNVQLTRCQVEGCALDLSSAKDYHRKHRVCESHSKSPKVVIAGMERRFCQQCSRFHDLSEFDEKKRSCRRRLTDHNARRRKPNPVAVRLNQPALSPSLYGINIKPL</sequence>
<gene>
    <name evidence="12" type="ORF">Lalb_Chr12g0206081</name>
</gene>
<keyword evidence="3 9" id="KW-0863">Zinc-finger</keyword>
<evidence type="ECO:0000256" key="8">
    <source>
        <dbReference type="ARBA" id="ARBA00023242"/>
    </source>
</evidence>
<name>A0A6A4PN60_LUPAL</name>
<dbReference type="Gene3D" id="4.10.1100.10">
    <property type="entry name" value="Transcription factor, SBP-box domain"/>
    <property type="match status" value="1"/>
</dbReference>